<organism evidence="5 6">
    <name type="scientific">Paraphoma chrysanthemicola</name>
    <dbReference type="NCBI Taxonomy" id="798071"/>
    <lineage>
        <taxon>Eukaryota</taxon>
        <taxon>Fungi</taxon>
        <taxon>Dikarya</taxon>
        <taxon>Ascomycota</taxon>
        <taxon>Pezizomycotina</taxon>
        <taxon>Dothideomycetes</taxon>
        <taxon>Pleosporomycetidae</taxon>
        <taxon>Pleosporales</taxon>
        <taxon>Pleosporineae</taxon>
        <taxon>Phaeosphaeriaceae</taxon>
        <taxon>Paraphoma</taxon>
    </lineage>
</organism>
<dbReference type="Pfam" id="PF13622">
    <property type="entry name" value="4HBT_3"/>
    <property type="match status" value="1"/>
</dbReference>
<dbReference type="GO" id="GO:0047617">
    <property type="term" value="F:fatty acyl-CoA hydrolase activity"/>
    <property type="evidence" value="ECO:0007669"/>
    <property type="project" value="InterPro"/>
</dbReference>
<dbReference type="GO" id="GO:0005782">
    <property type="term" value="C:peroxisomal matrix"/>
    <property type="evidence" value="ECO:0007669"/>
    <property type="project" value="UniProtKB-SubCell"/>
</dbReference>
<feature type="domain" description="Acyl-CoA thioesterase-like N-terminal HotDog" evidence="3">
    <location>
        <begin position="34"/>
        <end position="121"/>
    </location>
</feature>
<dbReference type="PANTHER" id="PTHR11066:SF35">
    <property type="entry name" value="ACYL-COA THIOESTERASE II"/>
    <property type="match status" value="1"/>
</dbReference>
<evidence type="ECO:0000259" key="4">
    <source>
        <dbReference type="Pfam" id="PF20789"/>
    </source>
</evidence>
<evidence type="ECO:0000313" key="6">
    <source>
        <dbReference type="Proteomes" id="UP000813461"/>
    </source>
</evidence>
<dbReference type="GO" id="GO:0009062">
    <property type="term" value="P:fatty acid catabolic process"/>
    <property type="evidence" value="ECO:0007669"/>
    <property type="project" value="TreeGrafter"/>
</dbReference>
<dbReference type="PANTHER" id="PTHR11066">
    <property type="entry name" value="ACYL-COA THIOESTERASE"/>
    <property type="match status" value="1"/>
</dbReference>
<dbReference type="SUPFAM" id="SSF54637">
    <property type="entry name" value="Thioesterase/thiol ester dehydrase-isomerase"/>
    <property type="match status" value="2"/>
</dbReference>
<dbReference type="Pfam" id="PF20789">
    <property type="entry name" value="4HBT_3C"/>
    <property type="match status" value="1"/>
</dbReference>
<accession>A0A8K0RF66</accession>
<evidence type="ECO:0000313" key="5">
    <source>
        <dbReference type="EMBL" id="KAH7092924.1"/>
    </source>
</evidence>
<keyword evidence="2" id="KW-0378">Hydrolase</keyword>
<keyword evidence="6" id="KW-1185">Reference proteome</keyword>
<gene>
    <name evidence="5" type="ORF">FB567DRAFT_158663</name>
</gene>
<comment type="similarity">
    <text evidence="1">Belongs to the C/M/P thioester hydrolase family.</text>
</comment>
<dbReference type="InterPro" id="IPR049449">
    <property type="entry name" value="TesB_ACOT8-like_N"/>
</dbReference>
<dbReference type="CDD" id="cd00556">
    <property type="entry name" value="Thioesterase_II"/>
    <property type="match status" value="1"/>
</dbReference>
<dbReference type="InterPro" id="IPR049450">
    <property type="entry name" value="ACOT8-like_C"/>
</dbReference>
<sequence>MAKPEKQDLTLTDHLTLKSLGNDSFETTHPPGKMANFPPVAYGGYALATACKSAYLTVPTGYHLYSLQGNFLGPATTDRPLGANVRTVRQTRAFATRQVEVTQKRDDGVDRVCLIAIADFQVKEQASLLEYSRPPRMTYSHYENLLARKEAHQKHMEDGKITQKLFDAHENAFGGMRFFEQRQCPEAVFAQNLWGMAKYLPTTQDHLPTTSKTSAEWFRCLEPMATPIDNMTSMTWFADGAISILPLAFNHLWLEDISACSSLDFSLRFFKSGDEIDTCKWHLRELTTPVASEARSFGESWLFDEQGSPVAYMSQQSILRPRPKPSGRGKL</sequence>
<dbReference type="GO" id="GO:0006637">
    <property type="term" value="P:acyl-CoA metabolic process"/>
    <property type="evidence" value="ECO:0007669"/>
    <property type="project" value="InterPro"/>
</dbReference>
<reference evidence="5" key="1">
    <citation type="journal article" date="2021" name="Nat. Commun.">
        <title>Genetic determinants of endophytism in the Arabidopsis root mycobiome.</title>
        <authorList>
            <person name="Mesny F."/>
            <person name="Miyauchi S."/>
            <person name="Thiergart T."/>
            <person name="Pickel B."/>
            <person name="Atanasova L."/>
            <person name="Karlsson M."/>
            <person name="Huettel B."/>
            <person name="Barry K.W."/>
            <person name="Haridas S."/>
            <person name="Chen C."/>
            <person name="Bauer D."/>
            <person name="Andreopoulos W."/>
            <person name="Pangilinan J."/>
            <person name="LaButti K."/>
            <person name="Riley R."/>
            <person name="Lipzen A."/>
            <person name="Clum A."/>
            <person name="Drula E."/>
            <person name="Henrissat B."/>
            <person name="Kohler A."/>
            <person name="Grigoriev I.V."/>
            <person name="Martin F.M."/>
            <person name="Hacquard S."/>
        </authorList>
    </citation>
    <scope>NUCLEOTIDE SEQUENCE</scope>
    <source>
        <strain evidence="5">MPI-SDFR-AT-0120</strain>
    </source>
</reference>
<dbReference type="InterPro" id="IPR029069">
    <property type="entry name" value="HotDog_dom_sf"/>
</dbReference>
<protein>
    <submittedName>
        <fullName evidence="5">Thioesterase-like superfamily-domain-containing protein</fullName>
    </submittedName>
</protein>
<evidence type="ECO:0000256" key="2">
    <source>
        <dbReference type="ARBA" id="ARBA00022801"/>
    </source>
</evidence>
<dbReference type="EMBL" id="JAGMVJ010000002">
    <property type="protein sequence ID" value="KAH7092924.1"/>
    <property type="molecule type" value="Genomic_DNA"/>
</dbReference>
<dbReference type="OrthoDB" id="68328at2759"/>
<dbReference type="Gene3D" id="2.40.160.210">
    <property type="entry name" value="Acyl-CoA thioesterase, double hotdog domain"/>
    <property type="match status" value="1"/>
</dbReference>
<dbReference type="InterPro" id="IPR042171">
    <property type="entry name" value="Acyl-CoA_hotdog"/>
</dbReference>
<evidence type="ECO:0000259" key="3">
    <source>
        <dbReference type="Pfam" id="PF13622"/>
    </source>
</evidence>
<proteinExistence type="inferred from homology"/>
<dbReference type="CDD" id="cd03445">
    <property type="entry name" value="Thioesterase_II_repeat2"/>
    <property type="match status" value="1"/>
</dbReference>
<name>A0A8K0RF66_9PLEO</name>
<dbReference type="Proteomes" id="UP000813461">
    <property type="component" value="Unassembled WGS sequence"/>
</dbReference>
<feature type="domain" description="Acyl-CoA thioesterase-like C-terminal" evidence="4">
    <location>
        <begin position="206"/>
        <end position="318"/>
    </location>
</feature>
<dbReference type="InterPro" id="IPR003703">
    <property type="entry name" value="Acyl_CoA_thio"/>
</dbReference>
<comment type="caution">
    <text evidence="5">The sequence shown here is derived from an EMBL/GenBank/DDBJ whole genome shotgun (WGS) entry which is preliminary data.</text>
</comment>
<evidence type="ECO:0000256" key="1">
    <source>
        <dbReference type="ARBA" id="ARBA00006538"/>
    </source>
</evidence>
<dbReference type="AlphaFoldDB" id="A0A8K0RF66"/>